<feature type="signal peptide" evidence="4">
    <location>
        <begin position="1"/>
        <end position="17"/>
    </location>
</feature>
<dbReference type="InterPro" id="IPR010636">
    <property type="entry name" value="Class_II_hydrophobin"/>
</dbReference>
<dbReference type="EMBL" id="HG792082">
    <property type="protein sequence ID" value="CDK12877.1"/>
    <property type="molecule type" value="Genomic_DNA"/>
</dbReference>
<evidence type="ECO:0000256" key="3">
    <source>
        <dbReference type="ARBA" id="ARBA00023157"/>
    </source>
</evidence>
<reference evidence="5" key="1">
    <citation type="journal article" date="2014" name="Fungal Biol.">
        <title>Interspecific variability of class II hydrophobin GEO1 in the genus Geosmithia.</title>
        <authorList>
            <person name="Frascella A."/>
            <person name="Bettini P.P."/>
            <person name="Kolarik M."/>
            <person name="Comparini C."/>
            <person name="Pazzagli L."/>
            <person name="Luti S."/>
            <person name="Scala F."/>
            <person name="Scala A."/>
        </authorList>
    </citation>
    <scope>NUCLEOTIDE SEQUENCE</scope>
    <source>
        <strain evidence="5">MK263</strain>
    </source>
</reference>
<dbReference type="Gene3D" id="3.20.120.10">
    <property type="entry name" value="Hydrophobin"/>
    <property type="match status" value="1"/>
</dbReference>
<dbReference type="PANTHER" id="PTHR42341">
    <property type="entry name" value="HYDROPHOBIN"/>
    <property type="match status" value="1"/>
</dbReference>
<dbReference type="CDD" id="cd23508">
    <property type="entry name" value="hydrophobin_II"/>
    <property type="match status" value="1"/>
</dbReference>
<dbReference type="AlphaFoldDB" id="A0A090C6L0"/>
<evidence type="ECO:0000313" key="5">
    <source>
        <dbReference type="EMBL" id="CDK12877.1"/>
    </source>
</evidence>
<feature type="chain" id="PRO_5001853594" evidence="4">
    <location>
        <begin position="18"/>
        <end position="100"/>
    </location>
</feature>
<dbReference type="SUPFAM" id="SSF101751">
    <property type="entry name" value="Hydrophobin II, HfbII"/>
    <property type="match status" value="1"/>
</dbReference>
<evidence type="ECO:0000256" key="2">
    <source>
        <dbReference type="ARBA" id="ARBA00009576"/>
    </source>
</evidence>
<sequence length="100" mass="10010">MKSFAIIAALFAAAAMAIPLEVRDESSDYNACPGTIMSSTQCCETDLAGLLSISCKPPSTPPTSAEDFKYICGQSGTSAACCALPALGQAIACQAPAGSG</sequence>
<proteinExistence type="inferred from homology"/>
<keyword evidence="4" id="KW-0732">Signal</keyword>
<name>A0A090C6L0_9HYPO</name>
<dbReference type="Pfam" id="PF06766">
    <property type="entry name" value="Hydrophobin_2"/>
    <property type="match status" value="1"/>
</dbReference>
<keyword evidence="3" id="KW-1015">Disulfide bond</keyword>
<comment type="subcellular location">
    <subcellularLocation>
        <location evidence="1">Cell envelope</location>
    </subcellularLocation>
</comment>
<protein>
    <submittedName>
        <fullName evidence="5">Geo1 protein</fullName>
    </submittedName>
</protein>
<evidence type="ECO:0000256" key="4">
    <source>
        <dbReference type="SAM" id="SignalP"/>
    </source>
</evidence>
<dbReference type="PANTHER" id="PTHR42341:SF1">
    <property type="entry name" value="HYDROPHOBIN"/>
    <property type="match status" value="1"/>
</dbReference>
<dbReference type="InterPro" id="IPR036686">
    <property type="entry name" value="Class_II_Hydrophobin_sf"/>
</dbReference>
<accession>A0A090C6L0</accession>
<comment type="similarity">
    <text evidence="2">Belongs to the cerato-ulmin hydrophobin family.</text>
</comment>
<dbReference type="GO" id="GO:0005576">
    <property type="term" value="C:extracellular region"/>
    <property type="evidence" value="ECO:0007669"/>
    <property type="project" value="InterPro"/>
</dbReference>
<gene>
    <name evidence="5" type="primary">geo1</name>
</gene>
<evidence type="ECO:0000256" key="1">
    <source>
        <dbReference type="ARBA" id="ARBA00004196"/>
    </source>
</evidence>
<organism evidence="5">
    <name type="scientific">Geosmithia sp. 8 MK-2014</name>
    <dbReference type="NCBI Taxonomy" id="1447008"/>
    <lineage>
        <taxon>Eukaryota</taxon>
        <taxon>Fungi</taxon>
        <taxon>Dikarya</taxon>
        <taxon>Ascomycota</taxon>
        <taxon>Pezizomycotina</taxon>
        <taxon>Sordariomycetes</taxon>
        <taxon>Hypocreomycetidae</taxon>
        <taxon>Hypocreales</taxon>
        <taxon>Bionectriaceae</taxon>
        <taxon>Geosmithia</taxon>
    </lineage>
</organism>